<dbReference type="PANTHER" id="PTHR18952:SF19">
    <property type="entry name" value="CARBONIC ANHYDRASE 12"/>
    <property type="match status" value="1"/>
</dbReference>
<evidence type="ECO:0000256" key="1">
    <source>
        <dbReference type="ARBA" id="ARBA00010718"/>
    </source>
</evidence>
<dbReference type="GO" id="GO:0005886">
    <property type="term" value="C:plasma membrane"/>
    <property type="evidence" value="ECO:0007669"/>
    <property type="project" value="TreeGrafter"/>
</dbReference>
<evidence type="ECO:0000259" key="8">
    <source>
        <dbReference type="PROSITE" id="PS51144"/>
    </source>
</evidence>
<dbReference type="EC" id="4.2.1.1" evidence="2 7"/>
<evidence type="ECO:0000256" key="6">
    <source>
        <dbReference type="ARBA" id="ARBA00023239"/>
    </source>
</evidence>
<keyword evidence="3 7" id="KW-0479">Metal-binding</keyword>
<dbReference type="GO" id="GO:0004089">
    <property type="term" value="F:carbonate dehydratase activity"/>
    <property type="evidence" value="ECO:0007669"/>
    <property type="project" value="UniProtKB-UniRule"/>
</dbReference>
<dbReference type="AlphaFoldDB" id="A0A8D2LR00"/>
<dbReference type="PROSITE" id="PS00162">
    <property type="entry name" value="ALPHA_CA_1"/>
    <property type="match status" value="1"/>
</dbReference>
<protein>
    <recommendedName>
        <fullName evidence="2 7">Carbonic anhydrase</fullName>
        <ecNumber evidence="2 7">4.2.1.1</ecNumber>
    </recommendedName>
</protein>
<proteinExistence type="inferred from homology"/>
<evidence type="ECO:0000313" key="10">
    <source>
        <dbReference type="Proteomes" id="UP000694545"/>
    </source>
</evidence>
<comment type="catalytic activity">
    <reaction evidence="7">
        <text>hydrogencarbonate + H(+) = CO2 + H2O</text>
        <dbReference type="Rhea" id="RHEA:10748"/>
        <dbReference type="ChEBI" id="CHEBI:15377"/>
        <dbReference type="ChEBI" id="CHEBI:15378"/>
        <dbReference type="ChEBI" id="CHEBI:16526"/>
        <dbReference type="ChEBI" id="CHEBI:17544"/>
        <dbReference type="EC" id="4.2.1.1"/>
    </reaction>
</comment>
<dbReference type="PANTHER" id="PTHR18952">
    <property type="entry name" value="CARBONIC ANHYDRASE"/>
    <property type="match status" value="1"/>
</dbReference>
<comment type="function">
    <text evidence="7">Reversible hydration of carbon dioxide.</text>
</comment>
<dbReference type="SUPFAM" id="SSF51069">
    <property type="entry name" value="Carbonic anhydrase"/>
    <property type="match status" value="1"/>
</dbReference>
<keyword evidence="4 7" id="KW-0862">Zinc</keyword>
<dbReference type="Pfam" id="PF00194">
    <property type="entry name" value="Carb_anhydrase"/>
    <property type="match status" value="1"/>
</dbReference>
<keyword evidence="6 7" id="KW-0456">Lyase</keyword>
<evidence type="ECO:0000313" key="9">
    <source>
        <dbReference type="Ensembl" id="ENSVKKP00000025760.1"/>
    </source>
</evidence>
<dbReference type="Proteomes" id="UP000694545">
    <property type="component" value="Unplaced"/>
</dbReference>
<organism evidence="9 10">
    <name type="scientific">Varanus komodoensis</name>
    <name type="common">Komodo dragon</name>
    <dbReference type="NCBI Taxonomy" id="61221"/>
    <lineage>
        <taxon>Eukaryota</taxon>
        <taxon>Metazoa</taxon>
        <taxon>Chordata</taxon>
        <taxon>Craniata</taxon>
        <taxon>Vertebrata</taxon>
        <taxon>Euteleostomi</taxon>
        <taxon>Lepidosauria</taxon>
        <taxon>Squamata</taxon>
        <taxon>Bifurcata</taxon>
        <taxon>Unidentata</taxon>
        <taxon>Episquamata</taxon>
        <taxon>Toxicofera</taxon>
        <taxon>Anguimorpha</taxon>
        <taxon>Paleoanguimorpha</taxon>
        <taxon>Varanoidea</taxon>
        <taxon>Varanidae</taxon>
        <taxon>Varanus</taxon>
    </lineage>
</organism>
<dbReference type="InterPro" id="IPR018338">
    <property type="entry name" value="Carbonic_anhydrase_a-class_CS"/>
</dbReference>
<sequence length="388" mass="43644">MDSSLLAAPGPDGEKLWPKKYPSCGGVFQSPINFHNDILQYDSTLLPVELEGYDRLPSEQLLLTNNGHSVNMNLSSRMRIRNLPSQYSAAQLHLHWGNRNKQEGSEHTVGGRHFAAELHIVHYNSDRYLDLKSALDKSDGLAVLAILIEVRIGPFNPSYEKIFSHFQNVKYKGQETFIPGFNIQELLPDSLDEYYRYEGSLTTPPCYPSVLWTVFRKPVQISEEQLLALETALYCTQLNDPAPLEMVNNFRRVQEYDERLVSVSFRQGKRRWIVQRNVERSRVLASNSGNGAGLVAAEDRSHVASGIQYFSNDSGCRIHTEVCDLPRYALFSCSPLRTEIPLGRGHTLLNRVVCGIMQESPRSLAPCLWLGKVPNEGLPALGSPFLAV</sequence>
<dbReference type="InterPro" id="IPR023561">
    <property type="entry name" value="Carbonic_anhydrase_a-class"/>
</dbReference>
<comment type="similarity">
    <text evidence="1 7">Belongs to the alpha-carbonic anhydrase family.</text>
</comment>
<dbReference type="Gene3D" id="3.10.200.10">
    <property type="entry name" value="Alpha carbonic anhydrase"/>
    <property type="match status" value="1"/>
</dbReference>
<dbReference type="FunFam" id="3.10.200.10:FF:000003">
    <property type="entry name" value="Carbonic anhydrase 12"/>
    <property type="match status" value="1"/>
</dbReference>
<reference evidence="9" key="1">
    <citation type="submission" date="2025-08" db="UniProtKB">
        <authorList>
            <consortium name="Ensembl"/>
        </authorList>
    </citation>
    <scope>IDENTIFICATION</scope>
</reference>
<evidence type="ECO:0000256" key="3">
    <source>
        <dbReference type="ARBA" id="ARBA00022723"/>
    </source>
</evidence>
<dbReference type="InterPro" id="IPR001148">
    <property type="entry name" value="CA_dom"/>
</dbReference>
<name>A0A8D2LR00_VARKO</name>
<keyword evidence="10" id="KW-1185">Reference proteome</keyword>
<evidence type="ECO:0000256" key="4">
    <source>
        <dbReference type="ARBA" id="ARBA00022833"/>
    </source>
</evidence>
<feature type="domain" description="Alpha-carbonic anhydrase" evidence="8">
    <location>
        <begin position="1"/>
        <end position="265"/>
    </location>
</feature>
<accession>A0A8D2LR00</accession>
<evidence type="ECO:0000256" key="7">
    <source>
        <dbReference type="RuleBase" id="RU367011"/>
    </source>
</evidence>
<dbReference type="PROSITE" id="PS51144">
    <property type="entry name" value="ALPHA_CA_2"/>
    <property type="match status" value="1"/>
</dbReference>
<dbReference type="SMART" id="SM01057">
    <property type="entry name" value="Carb_anhydrase"/>
    <property type="match status" value="1"/>
</dbReference>
<keyword evidence="5" id="KW-0325">Glycoprotein</keyword>
<reference evidence="9" key="2">
    <citation type="submission" date="2025-09" db="UniProtKB">
        <authorList>
            <consortium name="Ensembl"/>
        </authorList>
    </citation>
    <scope>IDENTIFICATION</scope>
</reference>
<evidence type="ECO:0000256" key="2">
    <source>
        <dbReference type="ARBA" id="ARBA00012925"/>
    </source>
</evidence>
<dbReference type="Ensembl" id="ENSVKKT00000026388.1">
    <property type="protein sequence ID" value="ENSVKKP00000025760.1"/>
    <property type="gene ID" value="ENSVKKG00000016875.1"/>
</dbReference>
<evidence type="ECO:0000256" key="5">
    <source>
        <dbReference type="ARBA" id="ARBA00023180"/>
    </source>
</evidence>
<dbReference type="GO" id="GO:0008270">
    <property type="term" value="F:zinc ion binding"/>
    <property type="evidence" value="ECO:0007669"/>
    <property type="project" value="UniProtKB-UniRule"/>
</dbReference>
<comment type="cofactor">
    <cofactor evidence="7">
        <name>Zn(2+)</name>
        <dbReference type="ChEBI" id="CHEBI:29105"/>
    </cofactor>
</comment>
<dbReference type="InterPro" id="IPR036398">
    <property type="entry name" value="CA_dom_sf"/>
</dbReference>